<proteinExistence type="predicted"/>
<dbReference type="Proteomes" id="UP000582016">
    <property type="component" value="Unassembled WGS sequence"/>
</dbReference>
<sequence length="350" mass="38851">MPGKASDWDNAEFLLDLVVGLYTGAQASGGLTPPVKSSIEEYIKGRGYTTSFDAGEIILCCFIFSSPQLFNNTEQTAFSCTNILKGPLLYPFHIVVAMAKRQVTQWDANVHEDILISLFQHIKPSAEDWSNVMGDLQQKGYTFTEGALRQFFSEPLLISSCLFIQHLASIILFPNKQTYKPFPFIKSSIITAMAPRTPAGAGKPTRGWDAASHEDLLLALLEEIKPNKADLTNVAEKMRSKGYSYSYDAINQHVQKLRKNRDTTAIQNSGGSENGTPRKRAAGTKTPAKRAPSKRKATKSTSVVDEDEDLEDEKMQLKMETDDMEEELMSPKGAKRTRSEPEEEVTVGEI</sequence>
<gene>
    <name evidence="2" type="ORF">FPHYL_8781</name>
</gene>
<keyword evidence="3" id="KW-1185">Reference proteome</keyword>
<comment type="caution">
    <text evidence="2">The sequence shown here is derived from an EMBL/GenBank/DDBJ whole genome shotgun (WGS) entry which is preliminary data.</text>
</comment>
<evidence type="ECO:0000313" key="2">
    <source>
        <dbReference type="EMBL" id="KAF5553269.1"/>
    </source>
</evidence>
<evidence type="ECO:0000256" key="1">
    <source>
        <dbReference type="SAM" id="MobiDB-lite"/>
    </source>
</evidence>
<name>A0A8H5N5X8_9HYPO</name>
<feature type="compositionally biased region" description="Basic residues" evidence="1">
    <location>
        <begin position="277"/>
        <end position="298"/>
    </location>
</feature>
<dbReference type="EMBL" id="JAAOAQ010000343">
    <property type="protein sequence ID" value="KAF5553269.1"/>
    <property type="molecule type" value="Genomic_DNA"/>
</dbReference>
<organism evidence="2 3">
    <name type="scientific">Fusarium phyllophilum</name>
    <dbReference type="NCBI Taxonomy" id="47803"/>
    <lineage>
        <taxon>Eukaryota</taxon>
        <taxon>Fungi</taxon>
        <taxon>Dikarya</taxon>
        <taxon>Ascomycota</taxon>
        <taxon>Pezizomycotina</taxon>
        <taxon>Sordariomycetes</taxon>
        <taxon>Hypocreomycetidae</taxon>
        <taxon>Hypocreales</taxon>
        <taxon>Nectriaceae</taxon>
        <taxon>Fusarium</taxon>
        <taxon>Fusarium fujikuroi species complex</taxon>
    </lineage>
</organism>
<feature type="compositionally biased region" description="Acidic residues" evidence="1">
    <location>
        <begin position="341"/>
        <end position="350"/>
    </location>
</feature>
<feature type="compositionally biased region" description="Polar residues" evidence="1">
    <location>
        <begin position="263"/>
        <end position="275"/>
    </location>
</feature>
<dbReference type="AlphaFoldDB" id="A0A8H5N5X8"/>
<evidence type="ECO:0000313" key="3">
    <source>
        <dbReference type="Proteomes" id="UP000582016"/>
    </source>
</evidence>
<dbReference type="OrthoDB" id="4777826at2759"/>
<protein>
    <submittedName>
        <fullName evidence="2">Uncharacterized protein</fullName>
    </submittedName>
</protein>
<accession>A0A8H5N5X8</accession>
<reference evidence="2 3" key="1">
    <citation type="submission" date="2020-05" db="EMBL/GenBank/DDBJ databases">
        <title>Identification and distribution of gene clusters putatively required for synthesis of sphingolipid metabolism inhibitors in phylogenetically diverse species of the filamentous fungus Fusarium.</title>
        <authorList>
            <person name="Kim H.-S."/>
            <person name="Busman M."/>
            <person name="Brown D.W."/>
            <person name="Divon H."/>
            <person name="Uhlig S."/>
            <person name="Proctor R.H."/>
        </authorList>
    </citation>
    <scope>NUCLEOTIDE SEQUENCE [LARGE SCALE GENOMIC DNA]</scope>
    <source>
        <strain evidence="2 3">NRRL 13617</strain>
    </source>
</reference>
<feature type="region of interest" description="Disordered" evidence="1">
    <location>
        <begin position="263"/>
        <end position="350"/>
    </location>
</feature>